<evidence type="ECO:0000313" key="3">
    <source>
        <dbReference type="EMBL" id="MCQ1538381.1"/>
    </source>
</evidence>
<name>A0ABD4TI69_9EURY</name>
<comment type="similarity">
    <text evidence="1">Belongs to the UPF0288 family.</text>
</comment>
<dbReference type="PIRSF" id="PIRSF005852">
    <property type="entry name" value="UCP005852"/>
    <property type="match status" value="1"/>
</dbReference>
<evidence type="ECO:0000256" key="1">
    <source>
        <dbReference type="HAMAP-Rule" id="MF_01089"/>
    </source>
</evidence>
<organism evidence="3 4">
    <name type="scientific">Methanocalculus taiwanensis</name>
    <dbReference type="NCBI Taxonomy" id="106207"/>
    <lineage>
        <taxon>Archaea</taxon>
        <taxon>Methanobacteriati</taxon>
        <taxon>Methanobacteriota</taxon>
        <taxon>Stenosarchaea group</taxon>
        <taxon>Methanomicrobia</taxon>
        <taxon>Methanomicrobiales</taxon>
        <taxon>Methanocalculaceae</taxon>
        <taxon>Methanocalculus</taxon>
    </lineage>
</organism>
<dbReference type="InterPro" id="IPR005543">
    <property type="entry name" value="PASTA_dom"/>
</dbReference>
<comment type="caution">
    <text evidence="3">The sequence shown here is derived from an EMBL/GenBank/DDBJ whole genome shotgun (WGS) entry which is preliminary data.</text>
</comment>
<dbReference type="AlphaFoldDB" id="A0ABD4TI69"/>
<dbReference type="RefSeq" id="WP_255332323.1">
    <property type="nucleotide sequence ID" value="NZ_VOTZ01000008.1"/>
</dbReference>
<dbReference type="NCBIfam" id="TIGR03268">
    <property type="entry name" value="methan_mark_3"/>
    <property type="match status" value="1"/>
</dbReference>
<reference evidence="3 4" key="1">
    <citation type="submission" date="2019-08" db="EMBL/GenBank/DDBJ databases">
        <authorList>
            <person name="Chen S.-C."/>
            <person name="Lai M.-C."/>
            <person name="You Y.-T."/>
        </authorList>
    </citation>
    <scope>NUCLEOTIDE SEQUENCE [LARGE SCALE GENOMIC DNA]</scope>
    <source>
        <strain evidence="3 4">P2F9704a</strain>
    </source>
</reference>
<evidence type="ECO:0000313" key="4">
    <source>
        <dbReference type="Proteomes" id="UP001524383"/>
    </source>
</evidence>
<keyword evidence="4" id="KW-1185">Reference proteome</keyword>
<dbReference type="EMBL" id="VOTZ01000008">
    <property type="protein sequence ID" value="MCQ1538381.1"/>
    <property type="molecule type" value="Genomic_DNA"/>
</dbReference>
<dbReference type="Pfam" id="PF26548">
    <property type="entry name" value="DUF8179"/>
    <property type="match status" value="1"/>
</dbReference>
<dbReference type="PROSITE" id="PS51178">
    <property type="entry name" value="PASTA"/>
    <property type="match status" value="1"/>
</dbReference>
<protein>
    <recommendedName>
        <fullName evidence="1">UPF0288 protein FTO68_05175</fullName>
    </recommendedName>
</protein>
<accession>A0ABD4TI69</accession>
<sequence length="510" mass="56164">MVRVTLDGALIQAGEGACLKDILPDHNPSLSLAIIRPGVVSEEATRHFRLLTTKGEFVVEIPESSVVLPDPDEPSFNPALHWADRYAAAFGPFPADFVPSREPSRYARGDLLIGCGGYDTRRSYLIISRKDHQADHGAAEGGGIIGRVIAGRGTIDRLDSGDRIEKIERMISWADSTHTITTTDLSLPLEEGMEIISHVRIAADGYSDDAINTNIAHSVDHLLFSLRSGIYHADRTTSTHCMDARLGHMDISLEQKGPRREGAVTTRTKGKRSGAIYIYREDVATSPSHSVVGQVTHGIELVRLIREGESFAVTCEPERFDLLGMHLDEAVAYAKERGISVTADSDFSPSERVVITQEPGTTLEVLKETQVTLTTMMQDDVIDIILFDEKAPRTVDIFRRFTGLKRYSVGMLPFFFSFDDVWLFEPEIPERINIIPENTPVDCAPENAIGMTNASRRGAGLVGVRISGNTEFGPTAEPFEGTNIIGSMIDVDKLAKLKEGDTIYIREVKR</sequence>
<dbReference type="CDD" id="cd06577">
    <property type="entry name" value="PASTA_pknB"/>
    <property type="match status" value="1"/>
</dbReference>
<gene>
    <name evidence="3" type="ORF">FTO68_05175</name>
</gene>
<dbReference type="Proteomes" id="UP001524383">
    <property type="component" value="Unassembled WGS sequence"/>
</dbReference>
<dbReference type="InterPro" id="IPR058492">
    <property type="entry name" value="DUF8179"/>
</dbReference>
<evidence type="ECO:0000259" key="2">
    <source>
        <dbReference type="PROSITE" id="PS51178"/>
    </source>
</evidence>
<proteinExistence type="inferred from homology"/>
<feature type="domain" description="PASTA" evidence="2">
    <location>
        <begin position="316"/>
        <end position="377"/>
    </location>
</feature>
<dbReference type="InterPro" id="IPR016466">
    <property type="entry name" value="Methan_mark_3"/>
</dbReference>
<dbReference type="HAMAP" id="MF_01089">
    <property type="entry name" value="UPF0288"/>
    <property type="match status" value="1"/>
</dbReference>